<evidence type="ECO:0000313" key="2">
    <source>
        <dbReference type="EMBL" id="ART31626.1"/>
    </source>
</evidence>
<keyword evidence="2" id="KW-0496">Mitochondrion</keyword>
<keyword evidence="1" id="KW-0812">Transmembrane</keyword>
<geneLocation type="mitochondrion" evidence="2"/>
<keyword evidence="1" id="KW-1133">Transmembrane helix</keyword>
<accession>A0A1Y0B2G3</accession>
<dbReference type="AlphaFoldDB" id="A0A1Y0B2G3"/>
<proteinExistence type="predicted"/>
<organism evidence="2">
    <name type="scientific">Utricularia reniformis</name>
    <dbReference type="NCBI Taxonomy" id="192314"/>
    <lineage>
        <taxon>Eukaryota</taxon>
        <taxon>Viridiplantae</taxon>
        <taxon>Streptophyta</taxon>
        <taxon>Embryophyta</taxon>
        <taxon>Tracheophyta</taxon>
        <taxon>Spermatophyta</taxon>
        <taxon>Magnoliopsida</taxon>
        <taxon>eudicotyledons</taxon>
        <taxon>Gunneridae</taxon>
        <taxon>Pentapetalae</taxon>
        <taxon>asterids</taxon>
        <taxon>lamiids</taxon>
        <taxon>Lamiales</taxon>
        <taxon>Lentibulariaceae</taxon>
        <taxon>Utricularia</taxon>
    </lineage>
</organism>
<gene>
    <name evidence="2" type="ORF">AEK19_MT1433</name>
</gene>
<keyword evidence="1" id="KW-0472">Membrane</keyword>
<reference evidence="2" key="1">
    <citation type="submission" date="2017-03" db="EMBL/GenBank/DDBJ databases">
        <title>The mitochondrial genome of the carnivorous plant Utricularia reniformis (Lentibulariaceae): structure, comparative analysis and evolutionary landmarks.</title>
        <authorList>
            <person name="Silva S.R."/>
            <person name="Alvarenga D.O."/>
            <person name="Michael T.P."/>
            <person name="Miranda V.F.O."/>
            <person name="Varani A.M."/>
        </authorList>
    </citation>
    <scope>NUCLEOTIDE SEQUENCE</scope>
</reference>
<name>A0A1Y0B2G3_9LAMI</name>
<sequence>MPLLPTSCGSGSWNYRSIRLVAGPYLVISNIVLLRLSQGFILKGSKRLVMAQPEEE</sequence>
<feature type="transmembrane region" description="Helical" evidence="1">
    <location>
        <begin position="20"/>
        <end position="42"/>
    </location>
</feature>
<evidence type="ECO:0000256" key="1">
    <source>
        <dbReference type="SAM" id="Phobius"/>
    </source>
</evidence>
<protein>
    <submittedName>
        <fullName evidence="2">Uncharacterized protein</fullName>
    </submittedName>
</protein>
<dbReference type="EMBL" id="KY774314">
    <property type="protein sequence ID" value="ART31626.1"/>
    <property type="molecule type" value="Genomic_DNA"/>
</dbReference>